<protein>
    <submittedName>
        <fullName evidence="1">Uncharacterized protein</fullName>
    </submittedName>
</protein>
<dbReference type="Proteomes" id="UP000186955">
    <property type="component" value="Unassembled WGS sequence"/>
</dbReference>
<name>A0A1Q5UN71_9EURO</name>
<evidence type="ECO:0000313" key="1">
    <source>
        <dbReference type="EMBL" id="OKP13936.1"/>
    </source>
</evidence>
<sequence length="56" mass="6979">MTVRQQQRKWWQLQWFAESDTKEERRLILKLDLLIVPYAFLAYWTKYIDQANISMD</sequence>
<dbReference type="AlphaFoldDB" id="A0A1Q5UN71"/>
<comment type="caution">
    <text evidence="1">The sequence shown here is derived from an EMBL/GenBank/DDBJ whole genome shotgun (WGS) entry which is preliminary data.</text>
</comment>
<organism evidence="1 2">
    <name type="scientific">Penicillium subrubescens</name>
    <dbReference type="NCBI Taxonomy" id="1316194"/>
    <lineage>
        <taxon>Eukaryota</taxon>
        <taxon>Fungi</taxon>
        <taxon>Dikarya</taxon>
        <taxon>Ascomycota</taxon>
        <taxon>Pezizomycotina</taxon>
        <taxon>Eurotiomycetes</taxon>
        <taxon>Eurotiomycetidae</taxon>
        <taxon>Eurotiales</taxon>
        <taxon>Aspergillaceae</taxon>
        <taxon>Penicillium</taxon>
    </lineage>
</organism>
<gene>
    <name evidence="1" type="ORF">PENSUB_380</name>
</gene>
<evidence type="ECO:0000313" key="2">
    <source>
        <dbReference type="Proteomes" id="UP000186955"/>
    </source>
</evidence>
<accession>A0A1Q5UN71</accession>
<proteinExistence type="predicted"/>
<dbReference type="STRING" id="1316194.A0A1Q5UN71"/>
<dbReference type="EMBL" id="MNBE01000122">
    <property type="protein sequence ID" value="OKP13936.1"/>
    <property type="molecule type" value="Genomic_DNA"/>
</dbReference>
<keyword evidence="2" id="KW-1185">Reference proteome</keyword>
<reference evidence="1 2" key="1">
    <citation type="submission" date="2016-10" db="EMBL/GenBank/DDBJ databases">
        <title>Genome sequence of the ascomycete fungus Penicillium subrubescens.</title>
        <authorList>
            <person name="De Vries R.P."/>
            <person name="Peng M."/>
            <person name="Dilokpimol A."/>
            <person name="Hilden K."/>
            <person name="Makela M.R."/>
            <person name="Grigoriev I."/>
            <person name="Riley R."/>
            <person name="Granchi Z."/>
        </authorList>
    </citation>
    <scope>NUCLEOTIDE SEQUENCE [LARGE SCALE GENOMIC DNA]</scope>
    <source>
        <strain evidence="1 2">CBS 132785</strain>
    </source>
</reference>